<evidence type="ECO:0000256" key="1">
    <source>
        <dbReference type="ARBA" id="ARBA00022723"/>
    </source>
</evidence>
<dbReference type="AlphaFoldDB" id="A0A168SXM7"/>
<evidence type="ECO:0000259" key="6">
    <source>
        <dbReference type="PROSITE" id="PS50023"/>
    </source>
</evidence>
<dbReference type="SMART" id="SM00132">
    <property type="entry name" value="LIM"/>
    <property type="match status" value="2"/>
</dbReference>
<dbReference type="PROSITE" id="PS00478">
    <property type="entry name" value="LIM_DOMAIN_1"/>
    <property type="match status" value="1"/>
</dbReference>
<protein>
    <recommendedName>
        <fullName evidence="6">LIM zinc-binding domain-containing protein</fullName>
    </recommendedName>
</protein>
<name>A0A168SXM7_ABSGL</name>
<dbReference type="GO" id="GO:0046872">
    <property type="term" value="F:metal ion binding"/>
    <property type="evidence" value="ECO:0007669"/>
    <property type="project" value="UniProtKB-KW"/>
</dbReference>
<keyword evidence="8" id="KW-1185">Reference proteome</keyword>
<evidence type="ECO:0000256" key="5">
    <source>
        <dbReference type="PROSITE-ProRule" id="PRU00125"/>
    </source>
</evidence>
<keyword evidence="2" id="KW-0677">Repeat</keyword>
<dbReference type="PANTHER" id="PTHR24212">
    <property type="entry name" value="ZYXIN/TRIP6"/>
    <property type="match status" value="1"/>
</dbReference>
<sequence length="273" mass="30843">MPYCQRCGELGRSDKCQKCGNRLLSNTSAALLWKKRDSVSPIITPTSTITYQPPETVPCKKCHRPLSGKTVQLPDDDDDESGISKTYHWSCLQCVKCSQPFQTPSFYLDSNQHMYHTECVVPSPEDDNPDKTCDTCQSTILDKYLNIGTSLFHPKCFRCIGCQGVLTSASIYCYKDQTQTYCSPCHHIHFPQDQNIINNNVQWHIVPQVRSIFRQLTFDIRMSSSGPFGRVRKQFPGIVGVLYAALVVKPSTLLPKSRPPAVNALFLHAQHVW</sequence>
<feature type="domain" description="LIM zinc-binding" evidence="6">
    <location>
        <begin position="131"/>
        <end position="192"/>
    </location>
</feature>
<dbReference type="PROSITE" id="PS50023">
    <property type="entry name" value="LIM_DOMAIN_2"/>
    <property type="match status" value="1"/>
</dbReference>
<dbReference type="EMBL" id="LT554985">
    <property type="protein sequence ID" value="SAM09118.1"/>
    <property type="molecule type" value="Genomic_DNA"/>
</dbReference>
<gene>
    <name evidence="7" type="primary">ABSGL_14792.1 scaffold 14966</name>
</gene>
<organism evidence="7">
    <name type="scientific">Absidia glauca</name>
    <name type="common">Pin mould</name>
    <dbReference type="NCBI Taxonomy" id="4829"/>
    <lineage>
        <taxon>Eukaryota</taxon>
        <taxon>Fungi</taxon>
        <taxon>Fungi incertae sedis</taxon>
        <taxon>Mucoromycota</taxon>
        <taxon>Mucoromycotina</taxon>
        <taxon>Mucoromycetes</taxon>
        <taxon>Mucorales</taxon>
        <taxon>Cunninghamellaceae</taxon>
        <taxon>Absidia</taxon>
    </lineage>
</organism>
<dbReference type="Gene3D" id="2.10.110.10">
    <property type="entry name" value="Cysteine Rich Protein"/>
    <property type="match status" value="2"/>
</dbReference>
<dbReference type="Proteomes" id="UP000078561">
    <property type="component" value="Unassembled WGS sequence"/>
</dbReference>
<keyword evidence="4 5" id="KW-0440">LIM domain</keyword>
<dbReference type="CDD" id="cd08368">
    <property type="entry name" value="LIM"/>
    <property type="match status" value="2"/>
</dbReference>
<dbReference type="PANTHER" id="PTHR24212:SF8">
    <property type="entry name" value="LIM ZINC FINGER DOMAIN CONTAINING PROTEIN"/>
    <property type="match status" value="1"/>
</dbReference>
<reference evidence="7" key="1">
    <citation type="submission" date="2016-04" db="EMBL/GenBank/DDBJ databases">
        <authorList>
            <person name="Evans L.H."/>
            <person name="Alamgir A."/>
            <person name="Owens N."/>
            <person name="Weber N.D."/>
            <person name="Virtaneva K."/>
            <person name="Barbian K."/>
            <person name="Babar A."/>
            <person name="Rosenke K."/>
        </authorList>
    </citation>
    <scope>NUCLEOTIDE SEQUENCE [LARGE SCALE GENOMIC DNA]</scope>
    <source>
        <strain evidence="7">CBS 101.48</strain>
    </source>
</reference>
<dbReference type="Pfam" id="PF00412">
    <property type="entry name" value="LIM"/>
    <property type="match status" value="1"/>
</dbReference>
<keyword evidence="3 5" id="KW-0862">Zinc</keyword>
<evidence type="ECO:0000256" key="4">
    <source>
        <dbReference type="ARBA" id="ARBA00023038"/>
    </source>
</evidence>
<evidence type="ECO:0000313" key="8">
    <source>
        <dbReference type="Proteomes" id="UP000078561"/>
    </source>
</evidence>
<evidence type="ECO:0000256" key="3">
    <source>
        <dbReference type="ARBA" id="ARBA00022833"/>
    </source>
</evidence>
<keyword evidence="1 5" id="KW-0479">Metal-binding</keyword>
<accession>A0A168SXM7</accession>
<dbReference type="InParanoid" id="A0A168SXM7"/>
<proteinExistence type="predicted"/>
<dbReference type="STRING" id="4829.A0A168SXM7"/>
<dbReference type="OrthoDB" id="1112565at2759"/>
<dbReference type="InterPro" id="IPR001781">
    <property type="entry name" value="Znf_LIM"/>
</dbReference>
<evidence type="ECO:0000256" key="2">
    <source>
        <dbReference type="ARBA" id="ARBA00022737"/>
    </source>
</evidence>
<evidence type="ECO:0000313" key="7">
    <source>
        <dbReference type="EMBL" id="SAM09118.1"/>
    </source>
</evidence>